<proteinExistence type="predicted"/>
<keyword evidence="2" id="KW-1185">Reference proteome</keyword>
<evidence type="ECO:0008006" key="3">
    <source>
        <dbReference type="Google" id="ProtNLM"/>
    </source>
</evidence>
<sequence>MDIEGGSSIGEPVPTDVAYDQSGHIYVTGYFENSALIGNVNLSGTANEGFLAKLTDDGSVVWTQTFGGNEDDAGVSVVTDNAGGVYVSGVYQNTAQFGSLSTTATISSPTFDSENFLVKYDTAGNAVWLKNGANAGSFFNATDNNKSKLSFKNGTLLFGALYEIPTFGGGTVNDRTFDGIAFPQNSNNSGGTNSFVVSMDTAGNVNWSNTIRAEGSSFSTESYIKDVKLMSSGDALVLTLSEDTTIIGANTVINSPSASSNIRYNALIKLDGSNGNYISNHLLPNQGFSTTSRGLIALTSSDDIFISTTRNSSTPQSLLGTPLPSSGSFIYKLTSNLTPYDIEILTNGSTFTGLNAVSSIDIDNQGALFISGVIDGQLTISGATINEQRELYFIKTDTGFTQLTWSVTSNKPTNNFQVPAMTGADIGVTNQVYFCGNVAASQTEFGTQTSSSTSFNNGFVTKIVDCQSLNVSVTPANPVICGGSSSTQLTATTSPNFDYQWISGSSEIAGANNVSYSASSPGTYSVQVDSLGCLDTSNSVSVTQEPLPNVSVPSTTLTLCSQSAPIVLQGGSPAGGVWSGTGVINDSVFDPSLVGSGPVLLTYTYSSTGGCSDSDVRIANVVSPPTLSVSSSIPDFCEGDQSVSMSSYVSPTGGTYSGPGVSNNQFYPDSAGVGTHVITYTYSAVQGCDDSTTFNIVVYPSPVINYPTYSPVCNSTFSIPLNSATPSGGSYSGNFVVSNTFYPFLSGPGTFPITYTVTQNGCTSTATESIQVDAPVTPTLSSVGPFCTGDDSVVLNQGSPSGGTYYLNNSAVTSIDPGSLGVGNYQLEYVFSNACGSDTATQNFDVNQTPSVSFSSIGDYCENEPPINLAGGSPSGGTYSGPGISGNTFDPSQAQIGVNTLVYTYTSSGGCSASDSITTTVYSQPTISFNNPDSVCLNGGVINLNASPTGGSYSGAGVTGNTFDPQVTGVGSQVISYSFTNTNNCTTTSFDTIEVINPTAPTLQPLQAVCEGSSVINLTGGSPSGGTFSGQGVSNGQFDPSSVSGGTYDIVYSINTVCGTLSDTQQIVVNPKPQVTLPSLTDRCVDAGVVTLPAGSPSGGTYSGPGVTGNQFDPSVAGVGTHAIVYSFTNTNGCTGSDTQQVEVNPLPTVSFSGLSDVCISSNSITLTGGTPTGGTYSGPGVSGTQFDPSVAGVGTHVITYSFTDGNGCTDSDTTSITVNPLPTVSFTSPGTFCESDAAIILTGGSPTGGTYSGTGVTGGQFDPSAAGAGTFSLIYTYSDPNGCSDTAMTTVTVNPKPQVTLPSLANRCVDAGVV</sequence>
<dbReference type="Proteomes" id="UP000435357">
    <property type="component" value="Unassembled WGS sequence"/>
</dbReference>
<dbReference type="OrthoDB" id="599464at2"/>
<accession>A0A6N6M5Y5</accession>
<reference evidence="1 2" key="1">
    <citation type="submission" date="2019-09" db="EMBL/GenBank/DDBJ databases">
        <title>Genomes of Cryomorphaceae.</title>
        <authorList>
            <person name="Bowman J.P."/>
        </authorList>
    </citation>
    <scope>NUCLEOTIDE SEQUENCE [LARGE SCALE GENOMIC DNA]</scope>
    <source>
        <strain evidence="1 2">KCTC 52047</strain>
    </source>
</reference>
<dbReference type="EMBL" id="WACR01000009">
    <property type="protein sequence ID" value="KAB1063243.1"/>
    <property type="molecule type" value="Genomic_DNA"/>
</dbReference>
<organism evidence="1 2">
    <name type="scientific">Salibacter halophilus</name>
    <dbReference type="NCBI Taxonomy" id="1803916"/>
    <lineage>
        <taxon>Bacteria</taxon>
        <taxon>Pseudomonadati</taxon>
        <taxon>Bacteroidota</taxon>
        <taxon>Flavobacteriia</taxon>
        <taxon>Flavobacteriales</taxon>
        <taxon>Salibacteraceae</taxon>
        <taxon>Salibacter</taxon>
    </lineage>
</organism>
<evidence type="ECO:0000313" key="1">
    <source>
        <dbReference type="EMBL" id="KAB1063243.1"/>
    </source>
</evidence>
<comment type="caution">
    <text evidence="1">The sequence shown here is derived from an EMBL/GenBank/DDBJ whole genome shotgun (WGS) entry which is preliminary data.</text>
</comment>
<dbReference type="RefSeq" id="WP_151169347.1">
    <property type="nucleotide sequence ID" value="NZ_WACR01000009.1"/>
</dbReference>
<evidence type="ECO:0000313" key="2">
    <source>
        <dbReference type="Proteomes" id="UP000435357"/>
    </source>
</evidence>
<gene>
    <name evidence="1" type="ORF">F3059_11415</name>
</gene>
<feature type="non-terminal residue" evidence="1">
    <location>
        <position position="1315"/>
    </location>
</feature>
<name>A0A6N6M5Y5_9FLAO</name>
<protein>
    <recommendedName>
        <fullName evidence="3">Ig-like domain-containing protein</fullName>
    </recommendedName>
</protein>